<feature type="domain" description="Nucleotidyl transferase" evidence="1">
    <location>
        <begin position="7"/>
        <end position="204"/>
    </location>
</feature>
<keyword evidence="2" id="KW-0808">Transferase</keyword>
<dbReference type="PANTHER" id="PTHR47183">
    <property type="entry name" value="GLUCOSE-1-PHOSPHATE CYTIDYLYLTRANSFERASE-RELATED"/>
    <property type="match status" value="1"/>
</dbReference>
<dbReference type="Gene3D" id="3.90.550.10">
    <property type="entry name" value="Spore Coat Polysaccharide Biosynthesis Protein SpsA, Chain A"/>
    <property type="match status" value="1"/>
</dbReference>
<evidence type="ECO:0000313" key="2">
    <source>
        <dbReference type="EMBL" id="VFJ54547.1"/>
    </source>
</evidence>
<dbReference type="AlphaFoldDB" id="A0A450SLQ0"/>
<dbReference type="SUPFAM" id="SSF53448">
    <property type="entry name" value="Nucleotide-diphospho-sugar transferases"/>
    <property type="match status" value="1"/>
</dbReference>
<dbReference type="CDD" id="cd02524">
    <property type="entry name" value="G1P_cytidylyltransferase"/>
    <property type="match status" value="1"/>
</dbReference>
<gene>
    <name evidence="2" type="ORF">BECKFW1821A_GA0114235_104811</name>
</gene>
<reference evidence="2" key="1">
    <citation type="submission" date="2019-02" db="EMBL/GenBank/DDBJ databases">
        <authorList>
            <person name="Gruber-Vodicka R. H."/>
            <person name="Seah K. B. B."/>
        </authorList>
    </citation>
    <scope>NUCLEOTIDE SEQUENCE</scope>
    <source>
        <strain evidence="2">BECK_BZ15</strain>
    </source>
</reference>
<accession>A0A450SLQ0</accession>
<dbReference type="InterPro" id="IPR029044">
    <property type="entry name" value="Nucleotide-diphossugar_trans"/>
</dbReference>
<dbReference type="InterPro" id="IPR005835">
    <property type="entry name" value="NTP_transferase_dom"/>
</dbReference>
<keyword evidence="2" id="KW-0548">Nucleotidyltransferase</keyword>
<dbReference type="GO" id="GO:0009243">
    <property type="term" value="P:O antigen biosynthetic process"/>
    <property type="evidence" value="ECO:0007669"/>
    <property type="project" value="InterPro"/>
</dbReference>
<sequence length="260" mass="29715">MVGEILKAIILAGGLGTRISEESHLKPKPMIEIGGRPIIWHIMKHYGAHGINEFIICCGYKGYIVKEYFANYFLHMSDITIDMRNNDIEIHHQYAEPWKVTLVDTGELTQTGGRIKRVREHIRGTFCLTYGDGVSDVNLTELIAFHRKQQTEMTITAIQPAGRFGSIGLQGTKVSSFLEKPRGDGRWISGGFFVCEPALLDRIEGDETILEREPMETLIRDGQISAWKHDGFWAAMDTLRDKIRLEELWVQDQAPWKTWR</sequence>
<organism evidence="2">
    <name type="scientific">Candidatus Kentrum sp. FW</name>
    <dbReference type="NCBI Taxonomy" id="2126338"/>
    <lineage>
        <taxon>Bacteria</taxon>
        <taxon>Pseudomonadati</taxon>
        <taxon>Pseudomonadota</taxon>
        <taxon>Gammaproteobacteria</taxon>
        <taxon>Candidatus Kentrum</taxon>
    </lineage>
</organism>
<dbReference type="GO" id="GO:0047343">
    <property type="term" value="F:glucose-1-phosphate cytidylyltransferase activity"/>
    <property type="evidence" value="ECO:0007669"/>
    <property type="project" value="InterPro"/>
</dbReference>
<dbReference type="EMBL" id="CAADEW010000048">
    <property type="protein sequence ID" value="VFJ54547.1"/>
    <property type="molecule type" value="Genomic_DNA"/>
</dbReference>
<dbReference type="PANTHER" id="PTHR47183:SF1">
    <property type="entry name" value="GLUCOSE-1-PHOSPHATE CYTIDYLYLTRANSFERASE"/>
    <property type="match status" value="1"/>
</dbReference>
<dbReference type="InterPro" id="IPR046981">
    <property type="entry name" value="G1P_cyt_trans"/>
</dbReference>
<protein>
    <submittedName>
        <fullName evidence="2">Glucose-1-phosphate cytidylyltransferase</fullName>
    </submittedName>
</protein>
<proteinExistence type="predicted"/>
<name>A0A450SLQ0_9GAMM</name>
<dbReference type="InterPro" id="IPR013446">
    <property type="entry name" value="G1P_cyt_trans-like"/>
</dbReference>
<evidence type="ECO:0000259" key="1">
    <source>
        <dbReference type="Pfam" id="PF00483"/>
    </source>
</evidence>
<dbReference type="NCBIfam" id="TIGR02623">
    <property type="entry name" value="G1P_cyt_trans"/>
    <property type="match status" value="1"/>
</dbReference>
<dbReference type="Pfam" id="PF00483">
    <property type="entry name" value="NTP_transferase"/>
    <property type="match status" value="1"/>
</dbReference>